<evidence type="ECO:0000256" key="2">
    <source>
        <dbReference type="ARBA" id="ARBA00008807"/>
    </source>
</evidence>
<evidence type="ECO:0000313" key="9">
    <source>
        <dbReference type="Proteomes" id="UP001265746"/>
    </source>
</evidence>
<evidence type="ECO:0000256" key="7">
    <source>
        <dbReference type="SAM" id="Phobius"/>
    </source>
</evidence>
<feature type="transmembrane region" description="Helical" evidence="7">
    <location>
        <begin position="485"/>
        <end position="506"/>
    </location>
</feature>
<keyword evidence="3" id="KW-0813">Transport</keyword>
<accession>A0AAD9W001</accession>
<evidence type="ECO:0000256" key="1">
    <source>
        <dbReference type="ARBA" id="ARBA00004141"/>
    </source>
</evidence>
<feature type="transmembrane region" description="Helical" evidence="7">
    <location>
        <begin position="611"/>
        <end position="633"/>
    </location>
</feature>
<dbReference type="InterPro" id="IPR045035">
    <property type="entry name" value="YSL-like"/>
</dbReference>
<gene>
    <name evidence="8" type="ORF">N8I77_008691</name>
</gene>
<feature type="transmembrane region" description="Helical" evidence="7">
    <location>
        <begin position="692"/>
        <end position="714"/>
    </location>
</feature>
<evidence type="ECO:0000256" key="3">
    <source>
        <dbReference type="ARBA" id="ARBA00022448"/>
    </source>
</evidence>
<feature type="transmembrane region" description="Helical" evidence="7">
    <location>
        <begin position="185"/>
        <end position="203"/>
    </location>
</feature>
<dbReference type="AlphaFoldDB" id="A0AAD9W001"/>
<feature type="transmembrane region" description="Helical" evidence="7">
    <location>
        <begin position="377"/>
        <end position="398"/>
    </location>
</feature>
<evidence type="ECO:0008006" key="10">
    <source>
        <dbReference type="Google" id="ProtNLM"/>
    </source>
</evidence>
<dbReference type="PANTHER" id="PTHR31645:SF3">
    <property type="entry name" value="OLIGOPEPTIDE TRANSPORTER"/>
    <property type="match status" value="1"/>
</dbReference>
<protein>
    <recommendedName>
        <fullName evidence="10">Oligopeptide transporter</fullName>
    </recommendedName>
</protein>
<feature type="transmembrane region" description="Helical" evidence="7">
    <location>
        <begin position="304"/>
        <end position="331"/>
    </location>
</feature>
<evidence type="ECO:0000256" key="4">
    <source>
        <dbReference type="ARBA" id="ARBA00022692"/>
    </source>
</evidence>
<sequence length="735" mass="78860">MAELEKTMPHPEAVGVPIRDSIDTPEKADVLPHEDIVVDLFSPLPPLEGVPEEPMPLTVRALVVGIILGSLVNASNVYLGRSSSPPPGKILNGPSNNPSGLKTGFTFGASMMGAVFGFGAIKILQKIAPGVPFLGLEQFGPQENSIIQAAATGAGGMTGLFVAALPAMYRLGLLSEDPRDDFRRILTLTLVCSTFGLFFAVPLRKFFIINVSRELRLIFPSPTATAVAIRSMHAVGTGATEAMKKIKALGFAFGAALIQRVASYYAIGILYDWHVFTWFYIWGNYNNWAINIENWGWMIEWTPAFLGSGMLVGLNTAISMFGGTFVAWGFIGPILVHYGICVGKAYDEDDPKWGDYVSFYSMSGINNPGYIPSPRYWFLWPGVMVLVCYSMAEFLVHWKVLYYGAKYAWASAAGTVNELIASRRQGRGVPFLERQGRSKDDERGLVEDFATRDQQVSNWVWMLGSVVVVVMTCIIGEFQFDIDAGLCILASILAIVFAFLSIHGAGVTDIAPLTASAKASQLVFGGITSGQGLDIATAQATNLVAGGIASGAADMSQSLVSDFRVGFLLKTPPNLQFWAQGLGTVVAMFLAPAPSVTAWQAVAEAVTNPQVPIPLSSGIFALVLGGVCIAQVVLKNFFLIGSREKYRQFLPNWMAIGVAFVIPQTYYSTATLIGAIVSHFWQKKKPANFERYCFAVAAGLIAGEGLGGVIGAALQLGGVSGDVYGTMVGCPMDSC</sequence>
<evidence type="ECO:0000256" key="6">
    <source>
        <dbReference type="ARBA" id="ARBA00023136"/>
    </source>
</evidence>
<keyword evidence="9" id="KW-1185">Reference proteome</keyword>
<reference evidence="8" key="1">
    <citation type="submission" date="2023-06" db="EMBL/GenBank/DDBJ databases">
        <authorList>
            <person name="Noh H."/>
        </authorList>
    </citation>
    <scope>NUCLEOTIDE SEQUENCE</scope>
    <source>
        <strain evidence="8">DUCC20226</strain>
    </source>
</reference>
<dbReference type="GO" id="GO:0000329">
    <property type="term" value="C:fungal-type vacuole membrane"/>
    <property type="evidence" value="ECO:0007669"/>
    <property type="project" value="TreeGrafter"/>
</dbReference>
<feature type="transmembrane region" description="Helical" evidence="7">
    <location>
        <begin position="577"/>
        <end position="599"/>
    </location>
</feature>
<feature type="transmembrane region" description="Helical" evidence="7">
    <location>
        <begin position="653"/>
        <end position="680"/>
    </location>
</feature>
<evidence type="ECO:0000256" key="5">
    <source>
        <dbReference type="ARBA" id="ARBA00022989"/>
    </source>
</evidence>
<name>A0AAD9W001_PHOAM</name>
<feature type="transmembrane region" description="Helical" evidence="7">
    <location>
        <begin position="459"/>
        <end position="478"/>
    </location>
</feature>
<dbReference type="NCBIfam" id="TIGR00728">
    <property type="entry name" value="OPT_sfam"/>
    <property type="match status" value="1"/>
</dbReference>
<keyword evidence="6 7" id="KW-0472">Membrane</keyword>
<feature type="transmembrane region" description="Helical" evidence="7">
    <location>
        <begin position="145"/>
        <end position="165"/>
    </location>
</feature>
<organism evidence="8 9">
    <name type="scientific">Phomopsis amygdali</name>
    <name type="common">Fusicoccum amygdali</name>
    <dbReference type="NCBI Taxonomy" id="1214568"/>
    <lineage>
        <taxon>Eukaryota</taxon>
        <taxon>Fungi</taxon>
        <taxon>Dikarya</taxon>
        <taxon>Ascomycota</taxon>
        <taxon>Pezizomycotina</taxon>
        <taxon>Sordariomycetes</taxon>
        <taxon>Sordariomycetidae</taxon>
        <taxon>Diaporthales</taxon>
        <taxon>Diaporthaceae</taxon>
        <taxon>Diaporthe</taxon>
    </lineage>
</organism>
<comment type="similarity">
    <text evidence="2">Belongs to the oligopeptide OPT transporter family.</text>
</comment>
<dbReference type="GO" id="GO:0035673">
    <property type="term" value="F:oligopeptide transmembrane transporter activity"/>
    <property type="evidence" value="ECO:0007669"/>
    <property type="project" value="InterPro"/>
</dbReference>
<keyword evidence="5 7" id="KW-1133">Transmembrane helix</keyword>
<dbReference type="EMBL" id="JAUJFL010000005">
    <property type="protein sequence ID" value="KAK2602133.1"/>
    <property type="molecule type" value="Genomic_DNA"/>
</dbReference>
<dbReference type="Pfam" id="PF03169">
    <property type="entry name" value="OPT"/>
    <property type="match status" value="1"/>
</dbReference>
<proteinExistence type="inferred from homology"/>
<dbReference type="InterPro" id="IPR004813">
    <property type="entry name" value="OPT"/>
</dbReference>
<keyword evidence="4 7" id="KW-0812">Transmembrane</keyword>
<feature type="transmembrane region" description="Helical" evidence="7">
    <location>
        <begin position="248"/>
        <end position="271"/>
    </location>
</feature>
<dbReference type="Proteomes" id="UP001265746">
    <property type="component" value="Unassembled WGS sequence"/>
</dbReference>
<comment type="subcellular location">
    <subcellularLocation>
        <location evidence="1">Membrane</location>
        <topology evidence="1">Multi-pass membrane protein</topology>
    </subcellularLocation>
</comment>
<dbReference type="PANTHER" id="PTHR31645">
    <property type="entry name" value="OLIGOPEPTIDE TRANSPORTER YGL114W-RELATED"/>
    <property type="match status" value="1"/>
</dbReference>
<evidence type="ECO:0000313" key="8">
    <source>
        <dbReference type="EMBL" id="KAK2602133.1"/>
    </source>
</evidence>
<comment type="caution">
    <text evidence="8">The sequence shown here is derived from an EMBL/GenBank/DDBJ whole genome shotgun (WGS) entry which is preliminary data.</text>
</comment>